<feature type="region of interest" description="Disordered" evidence="1">
    <location>
        <begin position="44"/>
        <end position="135"/>
    </location>
</feature>
<proteinExistence type="predicted"/>
<dbReference type="Pfam" id="PF17921">
    <property type="entry name" value="Integrase_H2C2"/>
    <property type="match status" value="1"/>
</dbReference>
<keyword evidence="4" id="KW-1185">Reference proteome</keyword>
<dbReference type="AlphaFoldDB" id="A0A225VQE9"/>
<name>A0A225VQE9_9STRA</name>
<dbReference type="EMBL" id="NBNE01003452">
    <property type="protein sequence ID" value="OWZ07653.1"/>
    <property type="molecule type" value="Genomic_DNA"/>
</dbReference>
<dbReference type="InterPro" id="IPR050951">
    <property type="entry name" value="Retrovirus_Pol_polyprotein"/>
</dbReference>
<dbReference type="FunFam" id="1.10.340.70:FF:000001">
    <property type="entry name" value="Retrovirus-related Pol polyprotein from transposon gypsy-like Protein"/>
    <property type="match status" value="1"/>
</dbReference>
<dbReference type="InterPro" id="IPR036397">
    <property type="entry name" value="RNaseH_sf"/>
</dbReference>
<reference evidence="4" key="1">
    <citation type="submission" date="2017-03" db="EMBL/GenBank/DDBJ databases">
        <title>Phytopthora megakarya and P. palmivora, two closely related causual agents of cacao black pod achieved similar genome size and gene model numbers by different mechanisms.</title>
        <authorList>
            <person name="Ali S."/>
            <person name="Shao J."/>
            <person name="Larry D.J."/>
            <person name="Kronmiller B."/>
            <person name="Shen D."/>
            <person name="Strem M.D."/>
            <person name="Melnick R.L."/>
            <person name="Guiltinan M.J."/>
            <person name="Tyler B.M."/>
            <person name="Meinhardt L.W."/>
            <person name="Bailey B.A."/>
        </authorList>
    </citation>
    <scope>NUCLEOTIDE SEQUENCE [LARGE SCALE GENOMIC DNA]</scope>
    <source>
        <strain evidence="4">zdho120</strain>
    </source>
</reference>
<dbReference type="Gene3D" id="3.30.420.10">
    <property type="entry name" value="Ribonuclease H-like superfamily/Ribonuclease H"/>
    <property type="match status" value="1"/>
</dbReference>
<keyword evidence="3" id="KW-0808">Transferase</keyword>
<dbReference type="PANTHER" id="PTHR37984">
    <property type="entry name" value="PROTEIN CBG26694"/>
    <property type="match status" value="1"/>
</dbReference>
<dbReference type="GO" id="GO:0003964">
    <property type="term" value="F:RNA-directed DNA polymerase activity"/>
    <property type="evidence" value="ECO:0007669"/>
    <property type="project" value="UniProtKB-KW"/>
</dbReference>
<dbReference type="PANTHER" id="PTHR37984:SF5">
    <property type="entry name" value="PROTEIN NYNRIN-LIKE"/>
    <property type="match status" value="1"/>
</dbReference>
<dbReference type="Gene3D" id="1.10.340.70">
    <property type="match status" value="1"/>
</dbReference>
<gene>
    <name evidence="3" type="ORF">PHMEG_00019928</name>
</gene>
<sequence>MEPSQRAGTAPKPRQKKFFDFVRRDKGDLTAMTTLQAKLKPKRVRFADETSVTEDVTQREEVNGVPTEDSARLEAEFSRVTAPNGDTPVLPDAEDVPPNGPKRTSKKDRDCSGRGVVVSEFEDSSPRRRTNPNRDAWKMSDHFGLSEDNVLYYVGTRPLRSDQQQEDAVMRLVVPSTMIQEVLQNCHESLEGGHQGIRVKLDYYWIGLYADVAKHVRSCPDCTSSKSRPTIRGYSPGNILAERPFQVISMDFVIPLPKSRRGNTALLLFQCAFTGYVMGKTIADTTVLRVAQALRSACTGDSVHPLSSDMTEINDS</sequence>
<dbReference type="InterPro" id="IPR012337">
    <property type="entry name" value="RNaseH-like_sf"/>
</dbReference>
<comment type="caution">
    <text evidence="3">The sequence shown here is derived from an EMBL/GenBank/DDBJ whole genome shotgun (WGS) entry which is preliminary data.</text>
</comment>
<evidence type="ECO:0000313" key="4">
    <source>
        <dbReference type="Proteomes" id="UP000198211"/>
    </source>
</evidence>
<dbReference type="Proteomes" id="UP000198211">
    <property type="component" value="Unassembled WGS sequence"/>
</dbReference>
<organism evidence="3 4">
    <name type="scientific">Phytophthora megakarya</name>
    <dbReference type="NCBI Taxonomy" id="4795"/>
    <lineage>
        <taxon>Eukaryota</taxon>
        <taxon>Sar</taxon>
        <taxon>Stramenopiles</taxon>
        <taxon>Oomycota</taxon>
        <taxon>Peronosporomycetes</taxon>
        <taxon>Peronosporales</taxon>
        <taxon>Peronosporaceae</taxon>
        <taxon>Phytophthora</taxon>
    </lineage>
</organism>
<dbReference type="SUPFAM" id="SSF53098">
    <property type="entry name" value="Ribonuclease H-like"/>
    <property type="match status" value="1"/>
</dbReference>
<feature type="domain" description="Integrase zinc-binding" evidence="2">
    <location>
        <begin position="174"/>
        <end position="228"/>
    </location>
</feature>
<dbReference type="STRING" id="4795.A0A225VQE9"/>
<dbReference type="InterPro" id="IPR041588">
    <property type="entry name" value="Integrase_H2C2"/>
</dbReference>
<dbReference type="GO" id="GO:0003676">
    <property type="term" value="F:nucleic acid binding"/>
    <property type="evidence" value="ECO:0007669"/>
    <property type="project" value="InterPro"/>
</dbReference>
<keyword evidence="3" id="KW-0548">Nucleotidyltransferase</keyword>
<evidence type="ECO:0000256" key="1">
    <source>
        <dbReference type="SAM" id="MobiDB-lite"/>
    </source>
</evidence>
<accession>A0A225VQE9</accession>
<evidence type="ECO:0000313" key="3">
    <source>
        <dbReference type="EMBL" id="OWZ07653.1"/>
    </source>
</evidence>
<evidence type="ECO:0000259" key="2">
    <source>
        <dbReference type="Pfam" id="PF17921"/>
    </source>
</evidence>
<protein>
    <submittedName>
        <fullName evidence="3">Reverse transcriptase</fullName>
    </submittedName>
</protein>
<keyword evidence="3" id="KW-0695">RNA-directed DNA polymerase</keyword>